<organism evidence="2 3">
    <name type="scientific">Protopolystoma xenopodis</name>
    <dbReference type="NCBI Taxonomy" id="117903"/>
    <lineage>
        <taxon>Eukaryota</taxon>
        <taxon>Metazoa</taxon>
        <taxon>Spiralia</taxon>
        <taxon>Lophotrochozoa</taxon>
        <taxon>Platyhelminthes</taxon>
        <taxon>Monogenea</taxon>
        <taxon>Polyopisthocotylea</taxon>
        <taxon>Polystomatidea</taxon>
        <taxon>Polystomatidae</taxon>
        <taxon>Protopolystoma</taxon>
    </lineage>
</organism>
<evidence type="ECO:0000256" key="1">
    <source>
        <dbReference type="SAM" id="SignalP"/>
    </source>
</evidence>
<feature type="signal peptide" evidence="1">
    <location>
        <begin position="1"/>
        <end position="16"/>
    </location>
</feature>
<comment type="caution">
    <text evidence="2">The sequence shown here is derived from an EMBL/GenBank/DDBJ whole genome shotgun (WGS) entry which is preliminary data.</text>
</comment>
<evidence type="ECO:0000313" key="3">
    <source>
        <dbReference type="Proteomes" id="UP000784294"/>
    </source>
</evidence>
<sequence length="110" mass="11653">MFWWAFLSELLSQSMRVQVCVCPCLFASVIMSTCGCVSLALQFNAGVATRGRASSSRRSSSVELICKANEDGQRDQVRVSGAGETGCLAITATCTSSPVMAAQMVTTRAC</sequence>
<keyword evidence="3" id="KW-1185">Reference proteome</keyword>
<feature type="chain" id="PRO_5018553014" description="Secreted protein" evidence="1">
    <location>
        <begin position="17"/>
        <end position="110"/>
    </location>
</feature>
<proteinExistence type="predicted"/>
<name>A0A3S5CQL2_9PLAT</name>
<keyword evidence="1" id="KW-0732">Signal</keyword>
<dbReference type="EMBL" id="CAAALY010093871">
    <property type="protein sequence ID" value="VEL28289.1"/>
    <property type="molecule type" value="Genomic_DNA"/>
</dbReference>
<dbReference type="Proteomes" id="UP000784294">
    <property type="component" value="Unassembled WGS sequence"/>
</dbReference>
<accession>A0A3S5CQL2</accession>
<evidence type="ECO:0008006" key="4">
    <source>
        <dbReference type="Google" id="ProtNLM"/>
    </source>
</evidence>
<reference evidence="2" key="1">
    <citation type="submission" date="2018-11" db="EMBL/GenBank/DDBJ databases">
        <authorList>
            <consortium name="Pathogen Informatics"/>
        </authorList>
    </citation>
    <scope>NUCLEOTIDE SEQUENCE</scope>
</reference>
<dbReference type="AlphaFoldDB" id="A0A3S5CQL2"/>
<gene>
    <name evidence="2" type="ORF">PXEA_LOCUS21729</name>
</gene>
<protein>
    <recommendedName>
        <fullName evidence="4">Secreted protein</fullName>
    </recommendedName>
</protein>
<evidence type="ECO:0000313" key="2">
    <source>
        <dbReference type="EMBL" id="VEL28289.1"/>
    </source>
</evidence>